<evidence type="ECO:0000313" key="1">
    <source>
        <dbReference type="EMBL" id="RSI54850.1"/>
    </source>
</evidence>
<organism evidence="1 2">
    <name type="scientific">Streptococcus salivarius</name>
    <dbReference type="NCBI Taxonomy" id="1304"/>
    <lineage>
        <taxon>Bacteria</taxon>
        <taxon>Bacillati</taxon>
        <taxon>Bacillota</taxon>
        <taxon>Bacilli</taxon>
        <taxon>Lactobacillales</taxon>
        <taxon>Streptococcaceae</taxon>
        <taxon>Streptococcus</taxon>
    </lineage>
</organism>
<dbReference type="EMBL" id="RJNF01000027">
    <property type="protein sequence ID" value="RSI54850.1"/>
    <property type="molecule type" value="Genomic_DNA"/>
</dbReference>
<dbReference type="Proteomes" id="UP000273998">
    <property type="component" value="Unassembled WGS sequence"/>
</dbReference>
<gene>
    <name evidence="1" type="ORF">D8867_08750</name>
</gene>
<sequence length="52" mass="6140">MDSVSSLRRYLNLKNTLNQNLLEDYTKAINERPRRIHGYQSAKKLFELTQTA</sequence>
<evidence type="ECO:0008006" key="3">
    <source>
        <dbReference type="Google" id="ProtNLM"/>
    </source>
</evidence>
<proteinExistence type="predicted"/>
<name>A0AAX1Y9M6_STRSL</name>
<dbReference type="AlphaFoldDB" id="A0AAX1Y9M6"/>
<comment type="caution">
    <text evidence="1">The sequence shown here is derived from an EMBL/GenBank/DDBJ whole genome shotgun (WGS) entry which is preliminary data.</text>
</comment>
<reference evidence="1 2" key="1">
    <citation type="submission" date="2018-11" db="EMBL/GenBank/DDBJ databases">
        <title>Species Designations Belie Phenotypic and Genotypic Heterogeneity in Oral Streptococci.</title>
        <authorList>
            <person name="Velsko I."/>
        </authorList>
    </citation>
    <scope>NUCLEOTIDE SEQUENCE [LARGE SCALE GENOMIC DNA]</scope>
    <source>
        <strain evidence="1 2">BCC42</strain>
    </source>
</reference>
<protein>
    <recommendedName>
        <fullName evidence="3">Transposase</fullName>
    </recommendedName>
</protein>
<evidence type="ECO:0000313" key="2">
    <source>
        <dbReference type="Proteomes" id="UP000273998"/>
    </source>
</evidence>
<accession>A0AAX1Y9M6</accession>